<gene>
    <name evidence="1" type="ORF">HZF24_01780</name>
</gene>
<dbReference type="Proteomes" id="UP000611629">
    <property type="component" value="Unassembled WGS sequence"/>
</dbReference>
<comment type="caution">
    <text evidence="1">The sequence shown here is derived from an EMBL/GenBank/DDBJ whole genome shotgun (WGS) entry which is preliminary data.</text>
</comment>
<reference evidence="1" key="1">
    <citation type="submission" date="2020-07" db="EMBL/GenBank/DDBJ databases">
        <title>Genomic analysis of a strain of Sedimentibacter Hydroxybenzoicus DSM7310.</title>
        <authorList>
            <person name="Ma S."/>
        </authorList>
    </citation>
    <scope>NUCLEOTIDE SEQUENCE</scope>
    <source>
        <strain evidence="1">DSM 7310</strain>
    </source>
</reference>
<dbReference type="EMBL" id="JACBNQ010000001">
    <property type="protein sequence ID" value="NYB72865.1"/>
    <property type="molecule type" value="Genomic_DNA"/>
</dbReference>
<keyword evidence="2" id="KW-1185">Reference proteome</keyword>
<name>A0A974GV94_SEDHY</name>
<dbReference type="RefSeq" id="WP_179236538.1">
    <property type="nucleotide sequence ID" value="NZ_JACBNQ010000001.1"/>
</dbReference>
<organism evidence="1 2">
    <name type="scientific">Sedimentibacter hydroxybenzoicus DSM 7310</name>
    <dbReference type="NCBI Taxonomy" id="1123245"/>
    <lineage>
        <taxon>Bacteria</taxon>
        <taxon>Bacillati</taxon>
        <taxon>Bacillota</taxon>
        <taxon>Tissierellia</taxon>
        <taxon>Sedimentibacter</taxon>
    </lineage>
</organism>
<evidence type="ECO:0000313" key="2">
    <source>
        <dbReference type="Proteomes" id="UP000611629"/>
    </source>
</evidence>
<sequence length="92" mass="10458">MKIGIKYCGGCNPNYNRSEAVSRIVSRYPEIEFEPAKHDTRYDHILIINGCSRNCAGYEELKANNKIFINSVKDIGKFFAYAQNDELSGDCE</sequence>
<accession>A0A974GV94</accession>
<evidence type="ECO:0000313" key="1">
    <source>
        <dbReference type="EMBL" id="NYB72865.1"/>
    </source>
</evidence>
<dbReference type="AlphaFoldDB" id="A0A974GV94"/>
<proteinExistence type="predicted"/>
<protein>
    <submittedName>
        <fullName evidence="1">Uncharacterized protein</fullName>
    </submittedName>
</protein>